<feature type="chain" id="PRO_5024796845" description="Secreted protein" evidence="1">
    <location>
        <begin position="28"/>
        <end position="106"/>
    </location>
</feature>
<dbReference type="RefSeq" id="WP_150266772.1">
    <property type="nucleotide sequence ID" value="NZ_CP029194.1"/>
</dbReference>
<reference evidence="2 3" key="1">
    <citation type="submission" date="2018-05" db="EMBL/GenBank/DDBJ databases">
        <title>Streptomyces venezuelae.</title>
        <authorList>
            <person name="Kim W."/>
            <person name="Lee N."/>
            <person name="Cho B.-K."/>
        </authorList>
    </citation>
    <scope>NUCLEOTIDE SEQUENCE [LARGE SCALE GENOMIC DNA]</scope>
    <source>
        <strain evidence="2 3">ATCC 15068</strain>
    </source>
</reference>
<evidence type="ECO:0000256" key="1">
    <source>
        <dbReference type="SAM" id="SignalP"/>
    </source>
</evidence>
<dbReference type="AlphaFoldDB" id="A0A5P2AQU6"/>
<organism evidence="2 3">
    <name type="scientific">Streptomyces venezuelae</name>
    <dbReference type="NCBI Taxonomy" id="54571"/>
    <lineage>
        <taxon>Bacteria</taxon>
        <taxon>Bacillati</taxon>
        <taxon>Actinomycetota</taxon>
        <taxon>Actinomycetes</taxon>
        <taxon>Kitasatosporales</taxon>
        <taxon>Streptomycetaceae</taxon>
        <taxon>Streptomyces</taxon>
    </lineage>
</organism>
<feature type="signal peptide" evidence="1">
    <location>
        <begin position="1"/>
        <end position="27"/>
    </location>
</feature>
<sequence length="106" mass="11102">MKRSFAAFGITAALLSGSAALAPAASAASVGDCNTWTSSRAPYTGSAYCSKIAWGDKFRVKVTCVDPRGSQWTVYGPWKRNTETSTAKCSDNPNVGVLRVGVSFSA</sequence>
<name>A0A5P2AQU6_STRVZ</name>
<dbReference type="Proteomes" id="UP000324106">
    <property type="component" value="Chromosome"/>
</dbReference>
<protein>
    <recommendedName>
        <fullName evidence="4">Secreted protein</fullName>
    </recommendedName>
</protein>
<accession>A0A5P2AQU6</accession>
<keyword evidence="1" id="KW-0732">Signal</keyword>
<gene>
    <name evidence="2" type="ORF">DEJ46_14780</name>
</gene>
<evidence type="ECO:0000313" key="3">
    <source>
        <dbReference type="Proteomes" id="UP000324106"/>
    </source>
</evidence>
<evidence type="ECO:0000313" key="2">
    <source>
        <dbReference type="EMBL" id="QES20217.1"/>
    </source>
</evidence>
<proteinExistence type="predicted"/>
<dbReference type="EMBL" id="CP029194">
    <property type="protein sequence ID" value="QES20217.1"/>
    <property type="molecule type" value="Genomic_DNA"/>
</dbReference>
<evidence type="ECO:0008006" key="4">
    <source>
        <dbReference type="Google" id="ProtNLM"/>
    </source>
</evidence>
<dbReference type="OrthoDB" id="4245273at2"/>